<protein>
    <recommendedName>
        <fullName evidence="6">G-protein coupled receptors family 1 profile domain-containing protein</fullName>
    </recommendedName>
</protein>
<feature type="transmembrane region" description="Helical" evidence="5">
    <location>
        <begin position="368"/>
        <end position="387"/>
    </location>
</feature>
<dbReference type="AlphaFoldDB" id="A0A2C9M175"/>
<evidence type="ECO:0000313" key="7">
    <source>
        <dbReference type="EnsemblMetazoa" id="BGLB037347-PA"/>
    </source>
</evidence>
<accession>A0A2C9M175</accession>
<dbReference type="VEuPathDB" id="VectorBase:BGLB037347"/>
<feature type="transmembrane region" description="Helical" evidence="5">
    <location>
        <begin position="124"/>
        <end position="147"/>
    </location>
</feature>
<dbReference type="OrthoDB" id="6161057at2759"/>
<sequence>MLPNTDELLIADKALIVIFILLICLINGALIVTQVKKPMFYQSVKLMMIISLAIGDIIFALFPLVVLARGFFEADPTFMTCRLSTNITTYMSYLIHFVYGLGLVVLAAEVFLRNRIQSIHDNNYKSLSAVGASSVPWILGLIIVLPLCMSNVNYEYFCINTQSLDSMFGVSVFLPVSLSIVVSIVLNCVHFPTSQQGQVISTNQQPIVVSQQTVTQQGVNSTQYPPQGYAPGNVHHFPTSQQGQVISTNQQPIVGSQQAFTQQGNLTQYAPQGYAPGTVHYNPPSSSSYYSYPTNQQVMNQSSTVNINLNQGVNTIQVTPMNQRAEGQRLLLISIIFGLMVVPFASVALRAAYIVWPDLMTKTVVTQFVFWLMAARSCLTPLIMIGYSNL</sequence>
<dbReference type="EnsemblMetazoa" id="BGLB037347-RA">
    <property type="protein sequence ID" value="BGLB037347-PA"/>
    <property type="gene ID" value="BGLB037347"/>
</dbReference>
<dbReference type="SUPFAM" id="SSF81321">
    <property type="entry name" value="Family A G protein-coupled receptor-like"/>
    <property type="match status" value="1"/>
</dbReference>
<evidence type="ECO:0000256" key="5">
    <source>
        <dbReference type="SAM" id="Phobius"/>
    </source>
</evidence>
<comment type="subcellular location">
    <subcellularLocation>
        <location evidence="1">Membrane</location>
    </subcellularLocation>
</comment>
<evidence type="ECO:0000256" key="3">
    <source>
        <dbReference type="ARBA" id="ARBA00022989"/>
    </source>
</evidence>
<dbReference type="InterPro" id="IPR017452">
    <property type="entry name" value="GPCR_Rhodpsn_7TM"/>
</dbReference>
<organism evidence="7 8">
    <name type="scientific">Biomphalaria glabrata</name>
    <name type="common">Bloodfluke planorb</name>
    <name type="synonym">Freshwater snail</name>
    <dbReference type="NCBI Taxonomy" id="6526"/>
    <lineage>
        <taxon>Eukaryota</taxon>
        <taxon>Metazoa</taxon>
        <taxon>Spiralia</taxon>
        <taxon>Lophotrochozoa</taxon>
        <taxon>Mollusca</taxon>
        <taxon>Gastropoda</taxon>
        <taxon>Heterobranchia</taxon>
        <taxon>Euthyneura</taxon>
        <taxon>Panpulmonata</taxon>
        <taxon>Hygrophila</taxon>
        <taxon>Lymnaeoidea</taxon>
        <taxon>Planorbidae</taxon>
        <taxon>Biomphalaria</taxon>
    </lineage>
</organism>
<dbReference type="KEGG" id="bgt:106065742"/>
<evidence type="ECO:0000259" key="6">
    <source>
        <dbReference type="PROSITE" id="PS50262"/>
    </source>
</evidence>
<dbReference type="VEuPathDB" id="VectorBase:BGLAX_035516"/>
<keyword evidence="3 5" id="KW-1133">Transmembrane helix</keyword>
<feature type="transmembrane region" description="Helical" evidence="5">
    <location>
        <begin position="167"/>
        <end position="189"/>
    </location>
</feature>
<dbReference type="Gene3D" id="1.20.1070.10">
    <property type="entry name" value="Rhodopsin 7-helix transmembrane proteins"/>
    <property type="match status" value="1"/>
</dbReference>
<feature type="transmembrane region" description="Helical" evidence="5">
    <location>
        <begin position="47"/>
        <end position="72"/>
    </location>
</feature>
<feature type="transmembrane region" description="Helical" evidence="5">
    <location>
        <begin position="92"/>
        <end position="112"/>
    </location>
</feature>
<evidence type="ECO:0000256" key="2">
    <source>
        <dbReference type="ARBA" id="ARBA00022692"/>
    </source>
</evidence>
<dbReference type="PROSITE" id="PS50262">
    <property type="entry name" value="G_PROTEIN_RECEP_F1_2"/>
    <property type="match status" value="1"/>
</dbReference>
<feature type="transmembrane region" description="Helical" evidence="5">
    <location>
        <begin position="330"/>
        <end position="356"/>
    </location>
</feature>
<keyword evidence="2 5" id="KW-0812">Transmembrane</keyword>
<name>A0A2C9M175_BIOGL</name>
<feature type="transmembrane region" description="Helical" evidence="5">
    <location>
        <begin position="14"/>
        <end position="35"/>
    </location>
</feature>
<dbReference type="GO" id="GO:0016020">
    <property type="term" value="C:membrane"/>
    <property type="evidence" value="ECO:0007669"/>
    <property type="project" value="UniProtKB-SubCell"/>
</dbReference>
<gene>
    <name evidence="7" type="primary">106065742</name>
</gene>
<evidence type="ECO:0000313" key="8">
    <source>
        <dbReference type="Proteomes" id="UP000076420"/>
    </source>
</evidence>
<reference evidence="7" key="1">
    <citation type="submission" date="2020-05" db="UniProtKB">
        <authorList>
            <consortium name="EnsemblMetazoa"/>
        </authorList>
    </citation>
    <scope>IDENTIFICATION</scope>
    <source>
        <strain evidence="7">BB02</strain>
    </source>
</reference>
<feature type="domain" description="G-protein coupled receptors family 1 profile" evidence="6">
    <location>
        <begin position="26"/>
        <end position="384"/>
    </location>
</feature>
<proteinExistence type="predicted"/>
<dbReference type="Proteomes" id="UP000076420">
    <property type="component" value="Unassembled WGS sequence"/>
</dbReference>
<keyword evidence="4 5" id="KW-0472">Membrane</keyword>
<evidence type="ECO:0000256" key="4">
    <source>
        <dbReference type="ARBA" id="ARBA00023136"/>
    </source>
</evidence>
<evidence type="ECO:0000256" key="1">
    <source>
        <dbReference type="ARBA" id="ARBA00004370"/>
    </source>
</evidence>